<evidence type="ECO:0000256" key="6">
    <source>
        <dbReference type="ARBA" id="ARBA00022622"/>
    </source>
</evidence>
<keyword evidence="14" id="KW-0408">Iron</keyword>
<reference evidence="19 20" key="1">
    <citation type="submission" date="2019-06" db="EMBL/GenBank/DDBJ databases">
        <title>Genome Sequence of the Brown Rot Fungal Pathogen Monilinia fructicola.</title>
        <authorList>
            <person name="De Miccolis Angelini R.M."/>
            <person name="Landi L."/>
            <person name="Abate D."/>
            <person name="Pollastro S."/>
            <person name="Romanazzi G."/>
            <person name="Faretra F."/>
        </authorList>
    </citation>
    <scope>NUCLEOTIDE SEQUENCE [LARGE SCALE GENOMIC DNA]</scope>
    <source>
        <strain evidence="19 20">Mfrc123</strain>
    </source>
</reference>
<feature type="domain" description="CFEM" evidence="18">
    <location>
        <begin position="8"/>
        <end position="118"/>
    </location>
</feature>
<feature type="compositionally biased region" description="Polar residues" evidence="15">
    <location>
        <begin position="336"/>
        <end position="349"/>
    </location>
</feature>
<dbReference type="InterPro" id="IPR052337">
    <property type="entry name" value="SAT4-like"/>
</dbReference>
<dbReference type="Pfam" id="PF20684">
    <property type="entry name" value="Fung_rhodopsin"/>
    <property type="match status" value="2"/>
</dbReference>
<evidence type="ECO:0000256" key="5">
    <source>
        <dbReference type="ARBA" id="ARBA00022525"/>
    </source>
</evidence>
<feature type="transmembrane region" description="Helical" evidence="16">
    <location>
        <begin position="131"/>
        <end position="151"/>
    </location>
</feature>
<feature type="compositionally biased region" description="Basic and acidic residues" evidence="15">
    <location>
        <begin position="389"/>
        <end position="412"/>
    </location>
</feature>
<keyword evidence="10 16" id="KW-0472">Membrane</keyword>
<dbReference type="Pfam" id="PF05730">
    <property type="entry name" value="CFEM"/>
    <property type="match status" value="1"/>
</dbReference>
<comment type="subcellular location">
    <subcellularLocation>
        <location evidence="2">Membrane</location>
        <topology evidence="2">Lipid-anchor</topology>
        <topology evidence="2">GPI-anchor</topology>
    </subcellularLocation>
    <subcellularLocation>
        <location evidence="1">Membrane</location>
        <topology evidence="1">Multi-pass membrane protein</topology>
    </subcellularLocation>
    <subcellularLocation>
        <location evidence="3">Secreted</location>
    </subcellularLocation>
</comment>
<dbReference type="Proteomes" id="UP000322873">
    <property type="component" value="Unassembled WGS sequence"/>
</dbReference>
<proteinExistence type="inferred from homology"/>
<dbReference type="InterPro" id="IPR049326">
    <property type="entry name" value="Rhodopsin_dom_fungi"/>
</dbReference>
<feature type="binding site" description="axial binding residue" evidence="14">
    <location>
        <position position="53"/>
    </location>
    <ligand>
        <name>heme</name>
        <dbReference type="ChEBI" id="CHEBI:30413"/>
    </ligand>
    <ligandPart>
        <name>Fe</name>
        <dbReference type="ChEBI" id="CHEBI:18248"/>
    </ligandPart>
</feature>
<evidence type="ECO:0000256" key="9">
    <source>
        <dbReference type="ARBA" id="ARBA00022989"/>
    </source>
</evidence>
<feature type="chain" id="PRO_5024295071" description="CFEM domain-containing protein" evidence="17">
    <location>
        <begin position="20"/>
        <end position="431"/>
    </location>
</feature>
<protein>
    <recommendedName>
        <fullName evidence="18">CFEM domain-containing protein</fullName>
    </recommendedName>
</protein>
<feature type="disulfide bond" evidence="14">
    <location>
        <begin position="58"/>
        <end position="91"/>
    </location>
</feature>
<dbReference type="SMART" id="SM00747">
    <property type="entry name" value="CFEM"/>
    <property type="match status" value="1"/>
</dbReference>
<comment type="similarity">
    <text evidence="13">Belongs to the SAT4 family.</text>
</comment>
<dbReference type="GO" id="GO:0046872">
    <property type="term" value="F:metal ion binding"/>
    <property type="evidence" value="ECO:0007669"/>
    <property type="project" value="UniProtKB-UniRule"/>
</dbReference>
<keyword evidence="7 16" id="KW-0812">Transmembrane</keyword>
<keyword evidence="14" id="KW-0479">Metal-binding</keyword>
<keyword evidence="5" id="KW-0964">Secreted</keyword>
<keyword evidence="6" id="KW-0325">Glycoprotein</keyword>
<feature type="transmembrane region" description="Helical" evidence="16">
    <location>
        <begin position="101"/>
        <end position="119"/>
    </location>
</feature>
<evidence type="ECO:0000256" key="7">
    <source>
        <dbReference type="ARBA" id="ARBA00022692"/>
    </source>
</evidence>
<accession>A0A5M9JAA8</accession>
<feature type="region of interest" description="Disordered" evidence="15">
    <location>
        <begin position="318"/>
        <end position="349"/>
    </location>
</feature>
<evidence type="ECO:0000313" key="19">
    <source>
        <dbReference type="EMBL" id="KAA8564586.1"/>
    </source>
</evidence>
<dbReference type="GO" id="GO:0005576">
    <property type="term" value="C:extracellular region"/>
    <property type="evidence" value="ECO:0007669"/>
    <property type="project" value="UniProtKB-SubCell"/>
</dbReference>
<feature type="disulfide bond" evidence="14">
    <location>
        <begin position="35"/>
        <end position="75"/>
    </location>
</feature>
<evidence type="ECO:0000256" key="1">
    <source>
        <dbReference type="ARBA" id="ARBA00004141"/>
    </source>
</evidence>
<evidence type="ECO:0000313" key="20">
    <source>
        <dbReference type="Proteomes" id="UP000322873"/>
    </source>
</evidence>
<feature type="region of interest" description="Disordered" evidence="15">
    <location>
        <begin position="375"/>
        <end position="431"/>
    </location>
</feature>
<dbReference type="GO" id="GO:0098552">
    <property type="term" value="C:side of membrane"/>
    <property type="evidence" value="ECO:0007669"/>
    <property type="project" value="UniProtKB-KW"/>
</dbReference>
<evidence type="ECO:0000256" key="8">
    <source>
        <dbReference type="ARBA" id="ARBA00022729"/>
    </source>
</evidence>
<evidence type="ECO:0000256" key="14">
    <source>
        <dbReference type="PROSITE-ProRule" id="PRU01356"/>
    </source>
</evidence>
<comment type="caution">
    <text evidence="19">The sequence shown here is derived from an EMBL/GenBank/DDBJ whole genome shotgun (WGS) entry which is preliminary data.</text>
</comment>
<dbReference type="AlphaFoldDB" id="A0A5M9JAA8"/>
<sequence length="431" mass="47591">MKVLSWLYALCAVLPVIIAAGTPSLNDVVKALPACASSCLVTALANSTCSLTDQQCICTNVPLNAQLEECVLRHCTVKQTLTSKNLTSVACNLPIRDKRGLYNWTSNSLVIASWLAFFLRIASRLTSDTQIWWDDVMATVVMIVGIPSAIINVQGLTSNGLGKDIWTLTFKNISDMIRFFYAAELLYFAQYLTCLPASNAARLAFTGKDGMKNIIVMDIWILTLPLTQLYDLNLHWKKKIGVGAMLCIGIVVTVVSILRLKSLVHFSNTKNPTWDYVQVGYWSTIEICVGIICSCMPAMRLLLVRLFPRFAGTTNNSSANSKSFGYGQSKRRSSIPKLQSRNSTRNAPYAGQNSIIMQRTFDVVSSHRVMGFDKDIGEEDGTELVTRPGKSEQRPSYDNAGDHLSPDLDQKSSARSVNEGELMSPKSSDWV</sequence>
<evidence type="ECO:0000259" key="18">
    <source>
        <dbReference type="PROSITE" id="PS52012"/>
    </source>
</evidence>
<comment type="similarity">
    <text evidence="4">Belongs to the RBT5 family.</text>
</comment>
<feature type="disulfide bond" evidence="14">
    <location>
        <begin position="49"/>
        <end position="56"/>
    </location>
</feature>
<dbReference type="InterPro" id="IPR008427">
    <property type="entry name" value="Extracellular_membr_CFEM_dom"/>
</dbReference>
<gene>
    <name evidence="19" type="ORF">EYC84_011501</name>
</gene>
<evidence type="ECO:0000256" key="4">
    <source>
        <dbReference type="ARBA" id="ARBA00010031"/>
    </source>
</evidence>
<feature type="transmembrane region" description="Helical" evidence="16">
    <location>
        <begin position="280"/>
        <end position="303"/>
    </location>
</feature>
<evidence type="ECO:0000256" key="2">
    <source>
        <dbReference type="ARBA" id="ARBA00004589"/>
    </source>
</evidence>
<name>A0A5M9JAA8_MONFR</name>
<keyword evidence="20" id="KW-1185">Reference proteome</keyword>
<feature type="transmembrane region" description="Helical" evidence="16">
    <location>
        <begin position="240"/>
        <end position="260"/>
    </location>
</feature>
<keyword evidence="9 16" id="KW-1133">Transmembrane helix</keyword>
<evidence type="ECO:0000256" key="13">
    <source>
        <dbReference type="ARBA" id="ARBA00038359"/>
    </source>
</evidence>
<keyword evidence="11 14" id="KW-1015">Disulfide bond</keyword>
<evidence type="ECO:0000256" key="15">
    <source>
        <dbReference type="SAM" id="MobiDB-lite"/>
    </source>
</evidence>
<evidence type="ECO:0000256" key="12">
    <source>
        <dbReference type="ARBA" id="ARBA00023288"/>
    </source>
</evidence>
<organism evidence="19 20">
    <name type="scientific">Monilinia fructicola</name>
    <name type="common">Brown rot fungus</name>
    <name type="synonym">Ciboria fructicola</name>
    <dbReference type="NCBI Taxonomy" id="38448"/>
    <lineage>
        <taxon>Eukaryota</taxon>
        <taxon>Fungi</taxon>
        <taxon>Dikarya</taxon>
        <taxon>Ascomycota</taxon>
        <taxon>Pezizomycotina</taxon>
        <taxon>Leotiomycetes</taxon>
        <taxon>Helotiales</taxon>
        <taxon>Sclerotiniaceae</taxon>
        <taxon>Monilinia</taxon>
    </lineage>
</organism>
<evidence type="ECO:0000256" key="11">
    <source>
        <dbReference type="ARBA" id="ARBA00023157"/>
    </source>
</evidence>
<dbReference type="PANTHER" id="PTHR33048:SF143">
    <property type="entry name" value="EXTRACELLULAR MEMBRANE PROTEIN CFEM DOMAIN-CONTAINING PROTEIN-RELATED"/>
    <property type="match status" value="1"/>
</dbReference>
<keyword evidence="8 17" id="KW-0732">Signal</keyword>
<dbReference type="PANTHER" id="PTHR33048">
    <property type="entry name" value="PTH11-LIKE INTEGRAL MEMBRANE PROTEIN (AFU_ORTHOLOGUE AFUA_5G11245)"/>
    <property type="match status" value="1"/>
</dbReference>
<feature type="disulfide bond" evidence="14">
    <location>
        <begin position="39"/>
        <end position="70"/>
    </location>
</feature>
<feature type="signal peptide" evidence="17">
    <location>
        <begin position="1"/>
        <end position="19"/>
    </location>
</feature>
<evidence type="ECO:0000256" key="16">
    <source>
        <dbReference type="SAM" id="Phobius"/>
    </source>
</evidence>
<evidence type="ECO:0000256" key="3">
    <source>
        <dbReference type="ARBA" id="ARBA00004613"/>
    </source>
</evidence>
<evidence type="ECO:0000256" key="10">
    <source>
        <dbReference type="ARBA" id="ARBA00023136"/>
    </source>
</evidence>
<dbReference type="VEuPathDB" id="FungiDB:MFRU_013g01530"/>
<evidence type="ECO:0000256" key="17">
    <source>
        <dbReference type="SAM" id="SignalP"/>
    </source>
</evidence>
<dbReference type="EMBL" id="VICG01000015">
    <property type="protein sequence ID" value="KAA8564586.1"/>
    <property type="molecule type" value="Genomic_DNA"/>
</dbReference>
<keyword evidence="12" id="KW-0449">Lipoprotein</keyword>
<keyword evidence="6" id="KW-0336">GPI-anchor</keyword>
<keyword evidence="14" id="KW-0349">Heme</keyword>
<dbReference type="PROSITE" id="PS52012">
    <property type="entry name" value="CFEM"/>
    <property type="match status" value="1"/>
</dbReference>